<dbReference type="KEGG" id="thel:IG193_08660"/>
<proteinExistence type="predicted"/>
<dbReference type="Gene3D" id="1.10.196.30">
    <property type="match status" value="1"/>
</dbReference>
<gene>
    <name evidence="2" type="ORF">IG193_08660</name>
</gene>
<dbReference type="EMBL" id="CP062310">
    <property type="protein sequence ID" value="QOJ78804.1"/>
    <property type="molecule type" value="Genomic_DNA"/>
</dbReference>
<evidence type="ECO:0000259" key="1">
    <source>
        <dbReference type="Pfam" id="PF09651"/>
    </source>
</evidence>
<evidence type="ECO:0000313" key="3">
    <source>
        <dbReference type="Proteomes" id="UP000594121"/>
    </source>
</evidence>
<dbReference type="GeneID" id="59149962"/>
<dbReference type="InterPro" id="IPR013442">
    <property type="entry name" value="SSO1393-like"/>
</dbReference>
<dbReference type="Pfam" id="PF09651">
    <property type="entry name" value="Cas_APE2256"/>
    <property type="match status" value="1"/>
</dbReference>
<accession>A0A7L9FIQ5</accession>
<name>A0A7L9FIQ5_9CREN</name>
<dbReference type="Proteomes" id="UP000594121">
    <property type="component" value="Chromosome"/>
</dbReference>
<evidence type="ECO:0000313" key="2">
    <source>
        <dbReference type="EMBL" id="QOJ78804.1"/>
    </source>
</evidence>
<reference evidence="2 3" key="1">
    <citation type="submission" date="2020-10" db="EMBL/GenBank/DDBJ databases">
        <title>Thermofilum lucidum 3507LT sp. nov. a novel member of Thermofilaceae family isolated from Chile hot spring, and proposal of description order Thermofilales.</title>
        <authorList>
            <person name="Zayulina K.S."/>
            <person name="Elcheninov A.G."/>
            <person name="Toshchakov S.V."/>
            <person name="Kublanov I.V."/>
        </authorList>
    </citation>
    <scope>NUCLEOTIDE SEQUENCE [LARGE SCALE GENOMIC DNA]</scope>
    <source>
        <strain evidence="2 3">3507LT</strain>
    </source>
</reference>
<dbReference type="AlphaFoldDB" id="A0A7L9FIQ5"/>
<feature type="domain" description="CRISPR system ring nuclease SSO1393-like" evidence="1">
    <location>
        <begin position="79"/>
        <end position="207"/>
    </location>
</feature>
<protein>
    <submittedName>
        <fullName evidence="2">Putative CRISPR-associated protein</fullName>
    </submittedName>
</protein>
<keyword evidence="3" id="KW-1185">Reference proteome</keyword>
<dbReference type="RefSeq" id="WP_192818776.1">
    <property type="nucleotide sequence ID" value="NZ_CP062310.1"/>
</dbReference>
<sequence>MVVRVGRRAYHIVTVGTSLVRNAESMGRGLVPDRILEKFAKWARAPVRSLEDAEAGGRASEGTEEFEAALQILASDPYRASAELNAMRPYLEEGSVAGAALLSTDSGVAFFCASVIAKYLRDSGVEAEIRRVPQLGLDFDEGLYNLLDEAAGLAEEARKRGLLVYLNLTGGFKPEGSALYALAPLIGANRAYYVHEYTRGHVELPILPLTLDPGYRHAARRLHELPPQILQAFEENGIVKREGSEYRVRKWVERLLR</sequence>
<dbReference type="Gene3D" id="3.40.50.10770">
    <property type="entry name" value="Hypothetical protein VC1899 like domain (Restriction endonuclease-like)"/>
    <property type="match status" value="1"/>
</dbReference>
<organism evidence="2 3">
    <name type="scientific">Infirmifilum lucidum</name>
    <dbReference type="NCBI Taxonomy" id="2776706"/>
    <lineage>
        <taxon>Archaea</taxon>
        <taxon>Thermoproteota</taxon>
        <taxon>Thermoprotei</taxon>
        <taxon>Thermofilales</taxon>
        <taxon>Thermofilaceae</taxon>
        <taxon>Infirmifilum</taxon>
    </lineage>
</organism>
<dbReference type="NCBIfam" id="TIGR02619">
    <property type="entry name" value="putative CRISPR-associated protein, APE2256 family"/>
    <property type="match status" value="1"/>
</dbReference>
<dbReference type="InParanoid" id="A0A7L9FIQ5"/>